<dbReference type="SUPFAM" id="SSF51905">
    <property type="entry name" value="FAD/NAD(P)-binding domain"/>
    <property type="match status" value="1"/>
</dbReference>
<dbReference type="AlphaFoldDB" id="A0A0E1FK57"/>
<dbReference type="Gene3D" id="3.30.9.10">
    <property type="entry name" value="D-Amino Acid Oxidase, subunit A, domain 2"/>
    <property type="match status" value="1"/>
</dbReference>
<name>A0A0E1FK57_ACIBA</name>
<organism evidence="4 6">
    <name type="scientific">Acinetobacter baumannii</name>
    <dbReference type="NCBI Taxonomy" id="470"/>
    <lineage>
        <taxon>Bacteria</taxon>
        <taxon>Pseudomonadati</taxon>
        <taxon>Pseudomonadota</taxon>
        <taxon>Gammaproteobacteria</taxon>
        <taxon>Moraxellales</taxon>
        <taxon>Moraxellaceae</taxon>
        <taxon>Acinetobacter</taxon>
        <taxon>Acinetobacter calcoaceticus/baumannii complex</taxon>
    </lineage>
</organism>
<reference evidence="4 6" key="2">
    <citation type="submission" date="2019-11" db="EMBL/GenBank/DDBJ databases">
        <title>Multidrug-resistant Acinetobacter baumannii moving toward extensively drug-resistant over fifteen years in South of Brazil.</title>
        <authorList>
            <person name="Fedrigo N.H."/>
            <person name="Cerdeira L."/>
            <person name="Fuga B."/>
            <person name="Marini P.V.B."/>
            <person name="Shinohara D.R."/>
            <person name="Carrara-Marroni F.E."/>
            <person name="Lincopan N."/>
            <person name="Tognim M.C.B."/>
        </authorList>
    </citation>
    <scope>NUCLEOTIDE SEQUENCE [LARGE SCALE GENOMIC DNA]</scope>
    <source>
        <strain evidence="4 6">Ac576</strain>
    </source>
</reference>
<protein>
    <submittedName>
        <fullName evidence="3">Amino acid oxidase</fullName>
    </submittedName>
    <submittedName>
        <fullName evidence="4">FAD-dependent oxidoreductase</fullName>
    </submittedName>
</protein>
<dbReference type="GO" id="GO:0016491">
    <property type="term" value="F:oxidoreductase activity"/>
    <property type="evidence" value="ECO:0007669"/>
    <property type="project" value="UniProtKB-KW"/>
</dbReference>
<gene>
    <name evidence="3" type="ORF">APD33_17830</name>
    <name evidence="4" type="ORF">GNY86_15275</name>
</gene>
<evidence type="ECO:0000259" key="2">
    <source>
        <dbReference type="Pfam" id="PF01266"/>
    </source>
</evidence>
<proteinExistence type="predicted"/>
<dbReference type="KEGG" id="abau:IX87_13340"/>
<dbReference type="KEGG" id="abk:LX00_17695"/>
<dbReference type="Proteomes" id="UP000439424">
    <property type="component" value="Unassembled WGS sequence"/>
</dbReference>
<dbReference type="InterPro" id="IPR006076">
    <property type="entry name" value="FAD-dep_OxRdtase"/>
</dbReference>
<accession>A0A0E1FK57</accession>
<dbReference type="PANTHER" id="PTHR13847">
    <property type="entry name" value="SARCOSINE DEHYDROGENASE-RELATED"/>
    <property type="match status" value="1"/>
</dbReference>
<dbReference type="PANTHER" id="PTHR13847:SF285">
    <property type="entry name" value="FAD DEPENDENT OXIDOREDUCTASE DOMAIN-CONTAINING PROTEIN"/>
    <property type="match status" value="1"/>
</dbReference>
<keyword evidence="1" id="KW-0560">Oxidoreductase</keyword>
<dbReference type="Proteomes" id="UP000051449">
    <property type="component" value="Unassembled WGS sequence"/>
</dbReference>
<evidence type="ECO:0000256" key="1">
    <source>
        <dbReference type="ARBA" id="ARBA00023002"/>
    </source>
</evidence>
<dbReference type="EMBL" id="LLGC01000196">
    <property type="protein sequence ID" value="KQE01834.1"/>
    <property type="molecule type" value="Genomic_DNA"/>
</dbReference>
<evidence type="ECO:0000313" key="6">
    <source>
        <dbReference type="Proteomes" id="UP000439424"/>
    </source>
</evidence>
<comment type="caution">
    <text evidence="4">The sequence shown here is derived from an EMBL/GenBank/DDBJ whole genome shotgun (WGS) entry which is preliminary data.</text>
</comment>
<dbReference type="Pfam" id="PF01266">
    <property type="entry name" value="DAO"/>
    <property type="match status" value="1"/>
</dbReference>
<evidence type="ECO:0000313" key="3">
    <source>
        <dbReference type="EMBL" id="KQE01834.1"/>
    </source>
</evidence>
<feature type="domain" description="FAD dependent oxidoreductase" evidence="2">
    <location>
        <begin position="35"/>
        <end position="395"/>
    </location>
</feature>
<dbReference type="Gene3D" id="3.50.50.60">
    <property type="entry name" value="FAD/NAD(P)-binding domain"/>
    <property type="match status" value="1"/>
</dbReference>
<evidence type="ECO:0000313" key="4">
    <source>
        <dbReference type="EMBL" id="MVM92891.1"/>
    </source>
</evidence>
<dbReference type="RefSeq" id="WP_001001079.1">
    <property type="nucleotide sequence ID" value="NZ_CM125926.1"/>
</dbReference>
<dbReference type="InterPro" id="IPR036188">
    <property type="entry name" value="FAD/NAD-bd_sf"/>
</dbReference>
<evidence type="ECO:0000313" key="5">
    <source>
        <dbReference type="Proteomes" id="UP000051449"/>
    </source>
</evidence>
<sequence length="462" mass="50557">MNEALKDELIKLPNIPYWYEKTDERPSLNNEVDADVVIVGAGYTGLWTAYYLLKTSPSLRVVILEREHAGFGASGRNGGWASAIFPISLSKVAKNSSHQSALFLQQVMNETVDEIGQILQQEGIDANYSKDGFLSIARTQAQLQRAKSSVKASKDFGLPDQWYFLDAKATKSKINVANALGAIYTPHCAVIHPGKLVRGLAKTVEKLGAKIYEKSAVTKINSGQVTTLNGKVKAPIIVKATESYSCQLDGYKRSIIPLYSLVLATEPIPASVRNDLKLNHRLAFNDMRHLRVYAQMTADGRLIFGGRGAPYHYGSTISPEFDLVDNVHESIRSTINDFFPTLSSLKITHRWGGALGVARDWSPSVGFDPNTGIAWGGHYVGDGVAMSNLSGRILKNLILNIQEPINKLPIVNHASPLWEPEPLRWMGINFGLSATAFADKEENITNRPSTVASALEALTGAH</sequence>
<dbReference type="GO" id="GO:0005737">
    <property type="term" value="C:cytoplasm"/>
    <property type="evidence" value="ECO:0007669"/>
    <property type="project" value="TreeGrafter"/>
</dbReference>
<dbReference type="EMBL" id="WPIP01000136">
    <property type="protein sequence ID" value="MVM92891.1"/>
    <property type="molecule type" value="Genomic_DNA"/>
</dbReference>
<reference evidence="3 5" key="1">
    <citation type="submission" date="2015-10" db="EMBL/GenBank/DDBJ databases">
        <title>The utility of whole genome sequencing in characterizing Acinetobacter epidemiology and analyzing hospital outbreaks.</title>
        <authorList>
            <person name="Ozer E.A."/>
            <person name="Fitzpatrick M.A."/>
            <person name="Hauser A.R."/>
        </authorList>
    </citation>
    <scope>NUCLEOTIDE SEQUENCE [LARGE SCALE GENOMIC DNA]</scope>
    <source>
        <strain evidence="3 5">ABBL072</strain>
    </source>
</reference>